<evidence type="ECO:0000313" key="1">
    <source>
        <dbReference type="EMBL" id="KAJ7305534.1"/>
    </source>
</evidence>
<proteinExistence type="predicted"/>
<accession>A0AAD7E9P6</accession>
<comment type="caution">
    <text evidence="1">The sequence shown here is derived from an EMBL/GenBank/DDBJ whole genome shotgun (WGS) entry which is preliminary data.</text>
</comment>
<keyword evidence="2" id="KW-1185">Reference proteome</keyword>
<reference evidence="1" key="1">
    <citation type="submission" date="2023-03" db="EMBL/GenBank/DDBJ databases">
        <title>Massive genome expansion in bonnet fungi (Mycena s.s.) driven by repeated elements and novel gene families across ecological guilds.</title>
        <authorList>
            <consortium name="Lawrence Berkeley National Laboratory"/>
            <person name="Harder C.B."/>
            <person name="Miyauchi S."/>
            <person name="Viragh M."/>
            <person name="Kuo A."/>
            <person name="Thoen E."/>
            <person name="Andreopoulos B."/>
            <person name="Lu D."/>
            <person name="Skrede I."/>
            <person name="Drula E."/>
            <person name="Henrissat B."/>
            <person name="Morin E."/>
            <person name="Kohler A."/>
            <person name="Barry K."/>
            <person name="LaButti K."/>
            <person name="Morin E."/>
            <person name="Salamov A."/>
            <person name="Lipzen A."/>
            <person name="Mereny Z."/>
            <person name="Hegedus B."/>
            <person name="Baldrian P."/>
            <person name="Stursova M."/>
            <person name="Weitz H."/>
            <person name="Taylor A."/>
            <person name="Grigoriev I.V."/>
            <person name="Nagy L.G."/>
            <person name="Martin F."/>
            <person name="Kauserud H."/>
        </authorList>
    </citation>
    <scope>NUCLEOTIDE SEQUENCE</scope>
    <source>
        <strain evidence="1">CBHHK002</strain>
    </source>
</reference>
<dbReference type="CDD" id="cd00161">
    <property type="entry name" value="beta-trefoil_Ricin-like"/>
    <property type="match status" value="1"/>
</dbReference>
<sequence>MFKIGRGSGQIEWSGKGKCADLTDGALKNGNPIQMWDCAAPGSNPNQQWFY</sequence>
<dbReference type="InterPro" id="IPR035992">
    <property type="entry name" value="Ricin_B-like_lectins"/>
</dbReference>
<dbReference type="Proteomes" id="UP001218218">
    <property type="component" value="Unassembled WGS sequence"/>
</dbReference>
<gene>
    <name evidence="1" type="ORF">DFH08DRAFT_902675</name>
</gene>
<protein>
    <recommendedName>
        <fullName evidence="3">Ricin B lectin domain-containing protein</fullName>
    </recommendedName>
</protein>
<dbReference type="Gene3D" id="2.80.10.50">
    <property type="match status" value="1"/>
</dbReference>
<organism evidence="1 2">
    <name type="scientific">Mycena albidolilacea</name>
    <dbReference type="NCBI Taxonomy" id="1033008"/>
    <lineage>
        <taxon>Eukaryota</taxon>
        <taxon>Fungi</taxon>
        <taxon>Dikarya</taxon>
        <taxon>Basidiomycota</taxon>
        <taxon>Agaricomycotina</taxon>
        <taxon>Agaricomycetes</taxon>
        <taxon>Agaricomycetidae</taxon>
        <taxon>Agaricales</taxon>
        <taxon>Marasmiineae</taxon>
        <taxon>Mycenaceae</taxon>
        <taxon>Mycena</taxon>
    </lineage>
</organism>
<name>A0AAD7E9P6_9AGAR</name>
<dbReference type="AlphaFoldDB" id="A0AAD7E9P6"/>
<dbReference type="SUPFAM" id="SSF50370">
    <property type="entry name" value="Ricin B-like lectins"/>
    <property type="match status" value="1"/>
</dbReference>
<dbReference type="EMBL" id="JARIHO010000096">
    <property type="protein sequence ID" value="KAJ7305534.1"/>
    <property type="molecule type" value="Genomic_DNA"/>
</dbReference>
<evidence type="ECO:0008006" key="3">
    <source>
        <dbReference type="Google" id="ProtNLM"/>
    </source>
</evidence>
<dbReference type="PROSITE" id="PS50231">
    <property type="entry name" value="RICIN_B_LECTIN"/>
    <property type="match status" value="1"/>
</dbReference>
<evidence type="ECO:0000313" key="2">
    <source>
        <dbReference type="Proteomes" id="UP001218218"/>
    </source>
</evidence>